<organism evidence="2 3">
    <name type="scientific">Prunus dulcis</name>
    <name type="common">Almond</name>
    <name type="synonym">Amygdalus dulcis</name>
    <dbReference type="NCBI Taxonomy" id="3755"/>
    <lineage>
        <taxon>Eukaryota</taxon>
        <taxon>Viridiplantae</taxon>
        <taxon>Streptophyta</taxon>
        <taxon>Embryophyta</taxon>
        <taxon>Tracheophyta</taxon>
        <taxon>Spermatophyta</taxon>
        <taxon>Magnoliopsida</taxon>
        <taxon>eudicotyledons</taxon>
        <taxon>Gunneridae</taxon>
        <taxon>Pentapetalae</taxon>
        <taxon>rosids</taxon>
        <taxon>fabids</taxon>
        <taxon>Rosales</taxon>
        <taxon>Rosaceae</taxon>
        <taxon>Amygdaloideae</taxon>
        <taxon>Amygdaleae</taxon>
        <taxon>Prunus</taxon>
    </lineage>
</organism>
<proteinExistence type="predicted"/>
<evidence type="ECO:0000313" key="2">
    <source>
        <dbReference type="EMBL" id="VVA15747.1"/>
    </source>
</evidence>
<dbReference type="Proteomes" id="UP000327085">
    <property type="component" value="Chromosome 8"/>
</dbReference>
<dbReference type="AlphaFoldDB" id="A0A5E4EJ80"/>
<feature type="compositionally biased region" description="Basic and acidic residues" evidence="1">
    <location>
        <begin position="36"/>
        <end position="47"/>
    </location>
</feature>
<dbReference type="Gramene" id="VVA15747">
    <property type="protein sequence ID" value="VVA15747"/>
    <property type="gene ID" value="Prudul26B031509"/>
</dbReference>
<reference evidence="3" key="1">
    <citation type="journal article" date="2020" name="Plant J.">
        <title>Transposons played a major role in the diversification between the closely related almond and peach genomes: results from the almond genome sequence.</title>
        <authorList>
            <person name="Alioto T."/>
            <person name="Alexiou K.G."/>
            <person name="Bardil A."/>
            <person name="Barteri F."/>
            <person name="Castanera R."/>
            <person name="Cruz F."/>
            <person name="Dhingra A."/>
            <person name="Duval H."/>
            <person name="Fernandez I Marti A."/>
            <person name="Frias L."/>
            <person name="Galan B."/>
            <person name="Garcia J.L."/>
            <person name="Howad W."/>
            <person name="Gomez-Garrido J."/>
            <person name="Gut M."/>
            <person name="Julca I."/>
            <person name="Morata J."/>
            <person name="Puigdomenech P."/>
            <person name="Ribeca P."/>
            <person name="Rubio Cabetas M.J."/>
            <person name="Vlasova A."/>
            <person name="Wirthensohn M."/>
            <person name="Garcia-Mas J."/>
            <person name="Gabaldon T."/>
            <person name="Casacuberta J.M."/>
            <person name="Arus P."/>
        </authorList>
    </citation>
    <scope>NUCLEOTIDE SEQUENCE [LARGE SCALE GENOMIC DNA]</scope>
    <source>
        <strain evidence="3">cv. Texas</strain>
    </source>
</reference>
<gene>
    <name evidence="2" type="ORF">ALMOND_2B031509</name>
</gene>
<dbReference type="EMBL" id="CABIKO010000015">
    <property type="protein sequence ID" value="VVA15747.1"/>
    <property type="molecule type" value="Genomic_DNA"/>
</dbReference>
<accession>A0A5E4EJ80</accession>
<evidence type="ECO:0000256" key="1">
    <source>
        <dbReference type="SAM" id="MobiDB-lite"/>
    </source>
</evidence>
<sequence length="129" mass="15070">MSSIRRDTPGINLESFSMMIFFQPLSKAWASYHEEQTTQAPLRRESPSRNSRGHMAEPRPKRGFGNSFQPAIDAPRLEPHKLRHCPKRKDTSIIGFRSLLSHYSNSAFSAPSMWDYNFFFYNCIQLRDR</sequence>
<name>A0A5E4EJ80_PRUDU</name>
<feature type="region of interest" description="Disordered" evidence="1">
    <location>
        <begin position="36"/>
        <end position="72"/>
    </location>
</feature>
<protein>
    <submittedName>
        <fullName evidence="2">PREDICTED: MTR_4g098835</fullName>
    </submittedName>
</protein>
<dbReference type="InParanoid" id="A0A5E4EJ80"/>
<evidence type="ECO:0000313" key="3">
    <source>
        <dbReference type="Proteomes" id="UP000327085"/>
    </source>
</evidence>